<protein>
    <submittedName>
        <fullName evidence="2">Uncharacterized protein</fullName>
    </submittedName>
</protein>
<evidence type="ECO:0000256" key="1">
    <source>
        <dbReference type="SAM" id="SignalP"/>
    </source>
</evidence>
<dbReference type="Proteomes" id="UP000285317">
    <property type="component" value="Chromosome"/>
</dbReference>
<feature type="signal peptide" evidence="1">
    <location>
        <begin position="1"/>
        <end position="27"/>
    </location>
</feature>
<dbReference type="AlphaFoldDB" id="A0A3Q9V244"/>
<dbReference type="RefSeq" id="WP_123444478.1">
    <property type="nucleotide sequence ID" value="NZ_CP028137.1"/>
</dbReference>
<name>A0A3Q9V244_9MICO</name>
<gene>
    <name evidence="2" type="ORF">C1I64_18010</name>
</gene>
<dbReference type="EMBL" id="CP028137">
    <property type="protein sequence ID" value="AZZ53745.1"/>
    <property type="molecule type" value="Genomic_DNA"/>
</dbReference>
<sequence length="63" mass="6282">MNRMPSNRTTVITALACGLLLSTGVAAQGAAADTAAASLEDHLGPDSAAGDTLLVNGRAYPLQ</sequence>
<evidence type="ECO:0000313" key="3">
    <source>
        <dbReference type="Proteomes" id="UP000285317"/>
    </source>
</evidence>
<reference evidence="2 3" key="1">
    <citation type="submission" date="2018-03" db="EMBL/GenBank/DDBJ databases">
        <title>Bacteriophage NCPPB3778 and a type I-E CRISPR drive the evolution of the US Biological Select Agent, Rathayibacter toxicus.</title>
        <authorList>
            <person name="Davis E.W.II."/>
            <person name="Tabima J.F."/>
            <person name="Weisberg A.J."/>
            <person name="Dantas Lopes L."/>
            <person name="Wiseman M.S."/>
            <person name="Wiseman M.S."/>
            <person name="Pupko T."/>
            <person name="Belcher M.S."/>
            <person name="Sechler A.J."/>
            <person name="Tancos M.A."/>
            <person name="Schroeder B.K."/>
            <person name="Murray T.D."/>
            <person name="Luster D.G."/>
            <person name="Schneider W.L."/>
            <person name="Rogers E."/>
            <person name="Andreote F.D."/>
            <person name="Grunwald N.J."/>
            <person name="Putnam M.L."/>
            <person name="Chang J.H."/>
        </authorList>
    </citation>
    <scope>NUCLEOTIDE SEQUENCE [LARGE SCALE GENOMIC DNA]</scope>
    <source>
        <strain evidence="2 3">DSM 15932</strain>
    </source>
</reference>
<accession>A0A3Q9V244</accession>
<dbReference type="KEGG" id="rfs:C1I64_18010"/>
<evidence type="ECO:0000313" key="2">
    <source>
        <dbReference type="EMBL" id="AZZ53745.1"/>
    </source>
</evidence>
<proteinExistence type="predicted"/>
<organism evidence="2 3">
    <name type="scientific">Rathayibacter festucae DSM 15932</name>
    <dbReference type="NCBI Taxonomy" id="1328866"/>
    <lineage>
        <taxon>Bacteria</taxon>
        <taxon>Bacillati</taxon>
        <taxon>Actinomycetota</taxon>
        <taxon>Actinomycetes</taxon>
        <taxon>Micrococcales</taxon>
        <taxon>Microbacteriaceae</taxon>
        <taxon>Rathayibacter</taxon>
    </lineage>
</organism>
<keyword evidence="1" id="KW-0732">Signal</keyword>
<feature type="chain" id="PRO_5038391857" evidence="1">
    <location>
        <begin position="28"/>
        <end position="63"/>
    </location>
</feature>